<dbReference type="InterPro" id="IPR051446">
    <property type="entry name" value="HTH_trans_reg/aminotransferase"/>
</dbReference>
<dbReference type="SMART" id="SM00345">
    <property type="entry name" value="HTH_GNTR"/>
    <property type="match status" value="1"/>
</dbReference>
<dbReference type="EMBL" id="LPZR01000031">
    <property type="protein sequence ID" value="KYO57296.1"/>
    <property type="molecule type" value="Genomic_DNA"/>
</dbReference>
<gene>
    <name evidence="7" type="ORF">AUP44_20800</name>
</gene>
<dbReference type="SUPFAM" id="SSF46785">
    <property type="entry name" value="Winged helix' DNA-binding domain"/>
    <property type="match status" value="1"/>
</dbReference>
<dbReference type="Gene3D" id="3.40.640.10">
    <property type="entry name" value="Type I PLP-dependent aspartate aminotransferase-like (Major domain)"/>
    <property type="match status" value="1"/>
</dbReference>
<organism evidence="7 8">
    <name type="scientific">Tistrella mobilis</name>
    <dbReference type="NCBI Taxonomy" id="171437"/>
    <lineage>
        <taxon>Bacteria</taxon>
        <taxon>Pseudomonadati</taxon>
        <taxon>Pseudomonadota</taxon>
        <taxon>Alphaproteobacteria</taxon>
        <taxon>Geminicoccales</taxon>
        <taxon>Geminicoccaceae</taxon>
        <taxon>Tistrella</taxon>
    </lineage>
</organism>
<evidence type="ECO:0000313" key="8">
    <source>
        <dbReference type="Proteomes" id="UP000075787"/>
    </source>
</evidence>
<dbReference type="InterPro" id="IPR000524">
    <property type="entry name" value="Tscrpt_reg_HTH_GntR"/>
</dbReference>
<reference evidence="7 8" key="1">
    <citation type="submission" date="2015-12" db="EMBL/GenBank/DDBJ databases">
        <title>Genome sequence of Tistrella mobilis MCCC 1A02139.</title>
        <authorList>
            <person name="Lu L."/>
            <person name="Lai Q."/>
            <person name="Shao Z."/>
            <person name="Qian P."/>
        </authorList>
    </citation>
    <scope>NUCLEOTIDE SEQUENCE [LARGE SCALE GENOMIC DNA]</scope>
    <source>
        <strain evidence="7 8">MCCC 1A02139</strain>
    </source>
</reference>
<keyword evidence="4" id="KW-0238">DNA-binding</keyword>
<dbReference type="GO" id="GO:0003700">
    <property type="term" value="F:DNA-binding transcription factor activity"/>
    <property type="evidence" value="ECO:0007669"/>
    <property type="project" value="InterPro"/>
</dbReference>
<dbReference type="PROSITE" id="PS50949">
    <property type="entry name" value="HTH_GNTR"/>
    <property type="match status" value="1"/>
</dbReference>
<dbReference type="PANTHER" id="PTHR46577">
    <property type="entry name" value="HTH-TYPE TRANSCRIPTIONAL REGULATORY PROTEIN GABR"/>
    <property type="match status" value="1"/>
</dbReference>
<dbReference type="InterPro" id="IPR036388">
    <property type="entry name" value="WH-like_DNA-bd_sf"/>
</dbReference>
<evidence type="ECO:0000313" key="7">
    <source>
        <dbReference type="EMBL" id="KYO57296.1"/>
    </source>
</evidence>
<comment type="caution">
    <text evidence="7">The sequence shown here is derived from an EMBL/GenBank/DDBJ whole genome shotgun (WGS) entry which is preliminary data.</text>
</comment>
<evidence type="ECO:0000256" key="4">
    <source>
        <dbReference type="ARBA" id="ARBA00023125"/>
    </source>
</evidence>
<dbReference type="CDD" id="cd00609">
    <property type="entry name" value="AAT_like"/>
    <property type="match status" value="1"/>
</dbReference>
<dbReference type="SUPFAM" id="SSF53383">
    <property type="entry name" value="PLP-dependent transferases"/>
    <property type="match status" value="1"/>
</dbReference>
<dbReference type="InterPro" id="IPR004839">
    <property type="entry name" value="Aminotransferase_I/II_large"/>
</dbReference>
<dbReference type="Pfam" id="PF00392">
    <property type="entry name" value="GntR"/>
    <property type="match status" value="1"/>
</dbReference>
<evidence type="ECO:0000256" key="1">
    <source>
        <dbReference type="ARBA" id="ARBA00005384"/>
    </source>
</evidence>
<accession>A0A162LUX6</accession>
<keyword evidence="3" id="KW-0805">Transcription regulation</keyword>
<name>A0A162LUX6_9PROT</name>
<dbReference type="Proteomes" id="UP000075787">
    <property type="component" value="Unassembled WGS sequence"/>
</dbReference>
<dbReference type="OrthoDB" id="9808770at2"/>
<sequence length="487" mass="53758">MSISVLERQSDESIQSQLRRSIIAAIHAGQMTPGQKLLPSRRLAEQLGIARNTVTAVYEELVARGYLDALPRQGYFVGRGLPADAGQIRKEAQAPLRGGAINWQGRLKQAPSTLRHIVKPSNWQDFDYPFIYGQVDPNLFPINTWRTCSRDALGRAAIDWWTADRAVEDDPLLIEQIRTQILPQRGIFVREDQILVTLGTQQGIYLLARLLARHGTRVGIEVPGYPDGRNIFAAEQAEIVDLPVDAEGADLSGAGPLDLAVLTPAHQCPTMVSMSERRRDRVYATARAHGTILIEDDFEGELSGSGEAGTLKSRDTDGRVVYLGTMSKVLAPGVRIGFMVADAALIREALWLRRLMHRSTPLNNQRTAGIFLAEGHYTALLRSLRTAHELRWRRMADGCDRHLPGFRRSPATGGSCLWLECPPGIDGRALAERAAGLGVLIESGDPFMPEAQAGRFIRLGISYISERRIDPGLERLGRAAREVGRMT</sequence>
<keyword evidence="5" id="KW-0804">Transcription</keyword>
<proteinExistence type="inferred from homology"/>
<evidence type="ECO:0000256" key="3">
    <source>
        <dbReference type="ARBA" id="ARBA00023015"/>
    </source>
</evidence>
<dbReference type="InterPro" id="IPR015424">
    <property type="entry name" value="PyrdxlP-dep_Trfase"/>
</dbReference>
<dbReference type="GO" id="GO:0030170">
    <property type="term" value="F:pyridoxal phosphate binding"/>
    <property type="evidence" value="ECO:0007669"/>
    <property type="project" value="InterPro"/>
</dbReference>
<keyword evidence="2" id="KW-0663">Pyridoxal phosphate</keyword>
<dbReference type="InterPro" id="IPR015421">
    <property type="entry name" value="PyrdxlP-dep_Trfase_major"/>
</dbReference>
<dbReference type="GeneID" id="97243111"/>
<comment type="similarity">
    <text evidence="1">In the C-terminal section; belongs to the class-I pyridoxal-phosphate-dependent aminotransferase family.</text>
</comment>
<dbReference type="Pfam" id="PF00155">
    <property type="entry name" value="Aminotran_1_2"/>
    <property type="match status" value="1"/>
</dbReference>
<dbReference type="PANTHER" id="PTHR46577:SF1">
    <property type="entry name" value="HTH-TYPE TRANSCRIPTIONAL REGULATORY PROTEIN GABR"/>
    <property type="match status" value="1"/>
</dbReference>
<protein>
    <submittedName>
        <fullName evidence="7">GntR family transcriptional regulator</fullName>
    </submittedName>
</protein>
<evidence type="ECO:0000256" key="2">
    <source>
        <dbReference type="ARBA" id="ARBA00022898"/>
    </source>
</evidence>
<dbReference type="RefSeq" id="WP_062761646.1">
    <property type="nucleotide sequence ID" value="NZ_CP121045.1"/>
</dbReference>
<feature type="domain" description="HTH gntR-type" evidence="6">
    <location>
        <begin position="12"/>
        <end position="80"/>
    </location>
</feature>
<dbReference type="Gene3D" id="1.10.10.10">
    <property type="entry name" value="Winged helix-like DNA-binding domain superfamily/Winged helix DNA-binding domain"/>
    <property type="match status" value="1"/>
</dbReference>
<dbReference type="CDD" id="cd07377">
    <property type="entry name" value="WHTH_GntR"/>
    <property type="match status" value="1"/>
</dbReference>
<evidence type="ECO:0000259" key="6">
    <source>
        <dbReference type="PROSITE" id="PS50949"/>
    </source>
</evidence>
<dbReference type="AlphaFoldDB" id="A0A162LUX6"/>
<evidence type="ECO:0000256" key="5">
    <source>
        <dbReference type="ARBA" id="ARBA00023163"/>
    </source>
</evidence>
<dbReference type="InterPro" id="IPR036390">
    <property type="entry name" value="WH_DNA-bd_sf"/>
</dbReference>
<dbReference type="GO" id="GO:0003677">
    <property type="term" value="F:DNA binding"/>
    <property type="evidence" value="ECO:0007669"/>
    <property type="project" value="UniProtKB-KW"/>
</dbReference>